<protein>
    <submittedName>
        <fullName evidence="1">Uncharacterized protein</fullName>
    </submittedName>
</protein>
<dbReference type="EMBL" id="FMAH01000014">
    <property type="protein sequence ID" value="SCB28100.1"/>
    <property type="molecule type" value="Genomic_DNA"/>
</dbReference>
<evidence type="ECO:0000313" key="2">
    <source>
        <dbReference type="Proteomes" id="UP000199435"/>
    </source>
</evidence>
<evidence type="ECO:0000313" key="1">
    <source>
        <dbReference type="EMBL" id="SCB28100.1"/>
    </source>
</evidence>
<dbReference type="Proteomes" id="UP000199435">
    <property type="component" value="Unassembled WGS sequence"/>
</dbReference>
<dbReference type="AlphaFoldDB" id="A0A1C3VJR2"/>
<name>A0A1C3VJR2_9HYPH</name>
<dbReference type="STRING" id="411945.GA0061102_101445"/>
<accession>A0A1C3VJR2</accession>
<organism evidence="1 2">
    <name type="scientific">Rhizobium miluonense</name>
    <dbReference type="NCBI Taxonomy" id="411945"/>
    <lineage>
        <taxon>Bacteria</taxon>
        <taxon>Pseudomonadati</taxon>
        <taxon>Pseudomonadota</taxon>
        <taxon>Alphaproteobacteria</taxon>
        <taxon>Hyphomicrobiales</taxon>
        <taxon>Rhizobiaceae</taxon>
        <taxon>Rhizobium/Agrobacterium group</taxon>
        <taxon>Rhizobium</taxon>
    </lineage>
</organism>
<reference evidence="2" key="1">
    <citation type="submission" date="2016-08" db="EMBL/GenBank/DDBJ databases">
        <authorList>
            <person name="Varghese N."/>
            <person name="Submissions Spin"/>
        </authorList>
    </citation>
    <scope>NUCLEOTIDE SEQUENCE [LARGE SCALE GENOMIC DNA]</scope>
    <source>
        <strain evidence="2">HAMBI 2971</strain>
    </source>
</reference>
<keyword evidence="2" id="KW-1185">Reference proteome</keyword>
<proteinExistence type="predicted"/>
<sequence length="48" mass="5402">MRMHIYALAIVGVAVAVSEDGCFVPAYNGNMAYDISYLFVDSPWRFKI</sequence>
<gene>
    <name evidence="1" type="ORF">GA0061102_101445</name>
</gene>